<name>A0A9P7D5S4_9AGAM</name>
<dbReference type="EMBL" id="JABBWD010000008">
    <property type="protein sequence ID" value="KAG1780464.1"/>
    <property type="molecule type" value="Genomic_DNA"/>
</dbReference>
<protein>
    <submittedName>
        <fullName evidence="3">Uncharacterized protein</fullName>
    </submittedName>
</protein>
<reference evidence="3" key="1">
    <citation type="journal article" date="2020" name="New Phytol.">
        <title>Comparative genomics reveals dynamic genome evolution in host specialist ectomycorrhizal fungi.</title>
        <authorList>
            <person name="Lofgren L.A."/>
            <person name="Nguyen N.H."/>
            <person name="Vilgalys R."/>
            <person name="Ruytinx J."/>
            <person name="Liao H.L."/>
            <person name="Branco S."/>
            <person name="Kuo A."/>
            <person name="LaButti K."/>
            <person name="Lipzen A."/>
            <person name="Andreopoulos W."/>
            <person name="Pangilinan J."/>
            <person name="Riley R."/>
            <person name="Hundley H."/>
            <person name="Na H."/>
            <person name="Barry K."/>
            <person name="Grigoriev I.V."/>
            <person name="Stajich J.E."/>
            <person name="Kennedy P.G."/>
        </authorList>
    </citation>
    <scope>NUCLEOTIDE SEQUENCE</scope>
    <source>
        <strain evidence="3">DOB743</strain>
    </source>
</reference>
<evidence type="ECO:0000313" key="4">
    <source>
        <dbReference type="Proteomes" id="UP000714275"/>
    </source>
</evidence>
<feature type="region of interest" description="Disordered" evidence="2">
    <location>
        <begin position="1"/>
        <end position="22"/>
    </location>
</feature>
<dbReference type="Proteomes" id="UP000714275">
    <property type="component" value="Unassembled WGS sequence"/>
</dbReference>
<feature type="coiled-coil region" evidence="1">
    <location>
        <begin position="32"/>
        <end position="59"/>
    </location>
</feature>
<sequence>MSQVEDNPQLETSSQAVRPTAASSIVVPTSDIARQRCRIADLEEKLQVLESGHAVKQRETNYFMSQGQAIRRLITLYDSLEDLINENDRRCNIEGDDDDVTPDQDRVHTRYIVLNNVLPWFHSKTSDMEYGDYTHMLKKLRQGADGARGDDTSKLKTLIPDWINREWKPDPPVDPEDKHCRGFTNDACGRLLCPTELDWNNPTVRAGIRDRTDGHIVMEMSWPVFLYAGYTADQDNLEEGLFKSKILVQAFKAIFTSPSSAKEVAGDGDAANIIENNRHANKDVSGKKVKTLVAQIIKMYKVSPRSIAYVSCQLRFALSSVTSWWSVDGDFDYIQFWCNIVDFFERPPGQIAQRNVDRLLVWWTSHRAELSGAAKARMSVNALAMQRARLDNTQFDSE</sequence>
<keyword evidence="1" id="KW-0175">Coiled coil</keyword>
<evidence type="ECO:0000256" key="1">
    <source>
        <dbReference type="SAM" id="Coils"/>
    </source>
</evidence>
<keyword evidence="4" id="KW-1185">Reference proteome</keyword>
<dbReference type="InterPro" id="IPR046521">
    <property type="entry name" value="DUF6698"/>
</dbReference>
<proteinExistence type="predicted"/>
<dbReference type="OrthoDB" id="2662502at2759"/>
<gene>
    <name evidence="3" type="ORF">EV702DRAFT_1193939</name>
</gene>
<evidence type="ECO:0000313" key="3">
    <source>
        <dbReference type="EMBL" id="KAG1780464.1"/>
    </source>
</evidence>
<dbReference type="Pfam" id="PF20414">
    <property type="entry name" value="DUF6698"/>
    <property type="match status" value="1"/>
</dbReference>
<evidence type="ECO:0000256" key="2">
    <source>
        <dbReference type="SAM" id="MobiDB-lite"/>
    </source>
</evidence>
<organism evidence="3 4">
    <name type="scientific">Suillus placidus</name>
    <dbReference type="NCBI Taxonomy" id="48579"/>
    <lineage>
        <taxon>Eukaryota</taxon>
        <taxon>Fungi</taxon>
        <taxon>Dikarya</taxon>
        <taxon>Basidiomycota</taxon>
        <taxon>Agaricomycotina</taxon>
        <taxon>Agaricomycetes</taxon>
        <taxon>Agaricomycetidae</taxon>
        <taxon>Boletales</taxon>
        <taxon>Suillineae</taxon>
        <taxon>Suillaceae</taxon>
        <taxon>Suillus</taxon>
    </lineage>
</organism>
<accession>A0A9P7D5S4</accession>
<dbReference type="AlphaFoldDB" id="A0A9P7D5S4"/>
<comment type="caution">
    <text evidence="3">The sequence shown here is derived from an EMBL/GenBank/DDBJ whole genome shotgun (WGS) entry which is preliminary data.</text>
</comment>